<accession>A0A0B6Y282</accession>
<proteinExistence type="predicted"/>
<dbReference type="GO" id="GO:0005764">
    <property type="term" value="C:lysosome"/>
    <property type="evidence" value="ECO:0007669"/>
    <property type="project" value="TreeGrafter"/>
</dbReference>
<dbReference type="PANTHER" id="PTHR15172">
    <property type="entry name" value="GALACTOCEREBROSIDASE"/>
    <property type="match status" value="1"/>
</dbReference>
<evidence type="ECO:0000259" key="1">
    <source>
        <dbReference type="Pfam" id="PF21708"/>
    </source>
</evidence>
<dbReference type="Pfam" id="PF21708">
    <property type="entry name" value="Glyco_hydro_59_C"/>
    <property type="match status" value="1"/>
</dbReference>
<sequence>VRDAANKHFIRQTVLYSPVTWCSAETVNKTIALIGSHLWADLFIEIDFVIPDVNATDGVFVAARVNKGGCDLVTAHGIFLFAFKDNYILA</sequence>
<name>A0A0B6Y282_9EUPU</name>
<dbReference type="GO" id="GO:0004336">
    <property type="term" value="F:galactosylceramidase activity"/>
    <property type="evidence" value="ECO:0007669"/>
    <property type="project" value="InterPro"/>
</dbReference>
<feature type="non-terminal residue" evidence="2">
    <location>
        <position position="1"/>
    </location>
</feature>
<feature type="non-terminal residue" evidence="2">
    <location>
        <position position="90"/>
    </location>
</feature>
<dbReference type="GO" id="GO:0016020">
    <property type="term" value="C:membrane"/>
    <property type="evidence" value="ECO:0007669"/>
    <property type="project" value="GOC"/>
</dbReference>
<evidence type="ECO:0000313" key="2">
    <source>
        <dbReference type="EMBL" id="CEK50254.1"/>
    </source>
</evidence>
<dbReference type="GO" id="GO:0006683">
    <property type="term" value="P:galactosylceramide catabolic process"/>
    <property type="evidence" value="ECO:0007669"/>
    <property type="project" value="InterPro"/>
</dbReference>
<protein>
    <recommendedName>
        <fullName evidence="1">Glycosyl hydrolase family 59 C-terminal lectin domain-containing protein</fullName>
    </recommendedName>
</protein>
<dbReference type="AlphaFoldDB" id="A0A0B6Y282"/>
<dbReference type="EMBL" id="HACG01003389">
    <property type="protein sequence ID" value="CEK50254.1"/>
    <property type="molecule type" value="Transcribed_RNA"/>
</dbReference>
<dbReference type="PANTHER" id="PTHR15172:SF1">
    <property type="entry name" value="GALACTOCEREBROSIDASE"/>
    <property type="match status" value="1"/>
</dbReference>
<feature type="domain" description="Glycosyl hydrolase family 59 C-terminal lectin" evidence="1">
    <location>
        <begin position="5"/>
        <end position="86"/>
    </location>
</feature>
<dbReference type="Gene3D" id="2.60.120.560">
    <property type="entry name" value="Exo-inulinase, domain 1"/>
    <property type="match status" value="1"/>
</dbReference>
<reference evidence="2" key="1">
    <citation type="submission" date="2014-12" db="EMBL/GenBank/DDBJ databases">
        <title>Insight into the proteome of Arion vulgaris.</title>
        <authorList>
            <person name="Aradska J."/>
            <person name="Bulat T."/>
            <person name="Smidak R."/>
            <person name="Sarate P."/>
            <person name="Gangsoo J."/>
            <person name="Sialana F."/>
            <person name="Bilban M."/>
            <person name="Lubec G."/>
        </authorList>
    </citation>
    <scope>NUCLEOTIDE SEQUENCE</scope>
    <source>
        <tissue evidence="2">Skin</tissue>
    </source>
</reference>
<gene>
    <name evidence="2" type="primary">ORF10243</name>
</gene>
<dbReference type="InterPro" id="IPR001286">
    <property type="entry name" value="Glyco_hydro_59"/>
</dbReference>
<organism evidence="2">
    <name type="scientific">Arion vulgaris</name>
    <dbReference type="NCBI Taxonomy" id="1028688"/>
    <lineage>
        <taxon>Eukaryota</taxon>
        <taxon>Metazoa</taxon>
        <taxon>Spiralia</taxon>
        <taxon>Lophotrochozoa</taxon>
        <taxon>Mollusca</taxon>
        <taxon>Gastropoda</taxon>
        <taxon>Heterobranchia</taxon>
        <taxon>Euthyneura</taxon>
        <taxon>Panpulmonata</taxon>
        <taxon>Eupulmonata</taxon>
        <taxon>Stylommatophora</taxon>
        <taxon>Helicina</taxon>
        <taxon>Arionoidea</taxon>
        <taxon>Arionidae</taxon>
        <taxon>Arion</taxon>
    </lineage>
</organism>
<dbReference type="InterPro" id="IPR049162">
    <property type="entry name" value="GH59_C"/>
</dbReference>